<name>A0AAV7IG05_COTGL</name>
<proteinExistence type="predicted"/>
<gene>
    <name evidence="1" type="ORF">KQX54_010339</name>
</gene>
<dbReference type="EMBL" id="JAHXZJ010001492">
    <property type="protein sequence ID" value="KAH0552458.1"/>
    <property type="molecule type" value="Genomic_DNA"/>
</dbReference>
<dbReference type="Proteomes" id="UP000826195">
    <property type="component" value="Unassembled WGS sequence"/>
</dbReference>
<organism evidence="1 2">
    <name type="scientific">Cotesia glomerata</name>
    <name type="common">Lepidopteran parasitic wasp</name>
    <name type="synonym">Apanteles glomeratus</name>
    <dbReference type="NCBI Taxonomy" id="32391"/>
    <lineage>
        <taxon>Eukaryota</taxon>
        <taxon>Metazoa</taxon>
        <taxon>Ecdysozoa</taxon>
        <taxon>Arthropoda</taxon>
        <taxon>Hexapoda</taxon>
        <taxon>Insecta</taxon>
        <taxon>Pterygota</taxon>
        <taxon>Neoptera</taxon>
        <taxon>Endopterygota</taxon>
        <taxon>Hymenoptera</taxon>
        <taxon>Apocrita</taxon>
        <taxon>Ichneumonoidea</taxon>
        <taxon>Braconidae</taxon>
        <taxon>Microgastrinae</taxon>
        <taxon>Cotesia</taxon>
    </lineage>
</organism>
<reference evidence="1 2" key="1">
    <citation type="journal article" date="2021" name="J. Hered.">
        <title>A chromosome-level genome assembly of the parasitoid wasp, Cotesia glomerata (Hymenoptera: Braconidae).</title>
        <authorList>
            <person name="Pinto B.J."/>
            <person name="Weis J.J."/>
            <person name="Gamble T."/>
            <person name="Ode P.J."/>
            <person name="Paul R."/>
            <person name="Zaspel J.M."/>
        </authorList>
    </citation>
    <scope>NUCLEOTIDE SEQUENCE [LARGE SCALE GENOMIC DNA]</scope>
    <source>
        <strain evidence="1">CgM1</strain>
    </source>
</reference>
<keyword evidence="2" id="KW-1185">Reference proteome</keyword>
<sequence length="286" mass="30744">MKIIWNPILEAELQASLSLQTKQEFSALSLQNFSLVFAHFLLTISSSPSVKMTKLWFETIKAIVIAYLQVLQVSVITNFILPFLICLIHSQAPSARRSTERLNRLLSEAILVTEVEFVVEDVVKFVVDSVAEGVVKGVVDSVVDSVVEVVVEDVVEAVVEGVVDSVVENVVDSVVEAVVEGVVDSVVENVVYSVVGAVVEGVVDSVVEVVVKDVVDSVVEAVVKGVVDSVVDSVVEVVVEGVIGAEVEVDNVLVKGFGVVLFSSPHVTKRVVERSDQHSPSLLDSH</sequence>
<dbReference type="AlphaFoldDB" id="A0AAV7IG05"/>
<evidence type="ECO:0000313" key="1">
    <source>
        <dbReference type="EMBL" id="KAH0552458.1"/>
    </source>
</evidence>
<comment type="caution">
    <text evidence="1">The sequence shown here is derived from an EMBL/GenBank/DDBJ whole genome shotgun (WGS) entry which is preliminary data.</text>
</comment>
<evidence type="ECO:0000313" key="2">
    <source>
        <dbReference type="Proteomes" id="UP000826195"/>
    </source>
</evidence>
<accession>A0AAV7IG05</accession>
<protein>
    <submittedName>
        <fullName evidence="1">Uncharacterized protein</fullName>
    </submittedName>
</protein>